<dbReference type="SMART" id="SM00062">
    <property type="entry name" value="PBPb"/>
    <property type="match status" value="1"/>
</dbReference>
<dbReference type="Proteomes" id="UP001251870">
    <property type="component" value="Unassembled WGS sequence"/>
</dbReference>
<evidence type="ECO:0000313" key="7">
    <source>
        <dbReference type="EMBL" id="MDR8019002.1"/>
    </source>
</evidence>
<dbReference type="InterPro" id="IPR001638">
    <property type="entry name" value="Solute-binding_3/MltF_N"/>
</dbReference>
<keyword evidence="4 5" id="KW-0732">Signal</keyword>
<dbReference type="PANTHER" id="PTHR30024:SF21">
    <property type="entry name" value="ABC TRANSPORTER SUBSTRATE-BINDING PROTEIN"/>
    <property type="match status" value="1"/>
</dbReference>
<evidence type="ECO:0000259" key="6">
    <source>
        <dbReference type="SMART" id="SM00062"/>
    </source>
</evidence>
<comment type="similarity">
    <text evidence="2">Belongs to the bacterial solute-binding protein SsuA/TauA family.</text>
</comment>
<proteinExistence type="inferred from homology"/>
<reference evidence="7 8" key="1">
    <citation type="submission" date="2023-09" db="EMBL/GenBank/DDBJ databases">
        <title>Description of three actinobacteria isolated from air of manufacturing shop in a pharmaceutical factory.</title>
        <authorList>
            <person name="Zhang D.-F."/>
        </authorList>
    </citation>
    <scope>NUCLEOTIDE SEQUENCE [LARGE SCALE GENOMIC DNA]</scope>
    <source>
        <strain evidence="7 8">LY-0111</strain>
    </source>
</reference>
<sequence>MTARRRTRTAAVLGLSALLATACVDGEGPADEEDSDLSTLDIDWATYNPLSLIIRDQGWLEEELSEEGIDVNWVQSQGSNRAHENLRAGAVDFGSSAGSAALLNRANGSAVKTVLIADQPEWTALVSTADSDVETVSDLEGATVAATAGTDPYFFLFQALEAEGLEPGDVTVQNLQHADGRTALMNGDVDAWAGLDPIMASAEQEGAELFRREVDFNTYSVVNSTEDFIEDHPEVTQTVIDTYERARQWAQENPEETAEILAEEADIDVEVAELVITERSNFGVDPVPGEEQYEVLENIGPYFVETGDVSEQQSIDDALDTLFHPEFAEQAEAAGGNADGDADGEDS</sequence>
<dbReference type="PROSITE" id="PS51257">
    <property type="entry name" value="PROKAR_LIPOPROTEIN"/>
    <property type="match status" value="1"/>
</dbReference>
<keyword evidence="8" id="KW-1185">Reference proteome</keyword>
<comment type="subcellular location">
    <subcellularLocation>
        <location evidence="1">Periplasm</location>
    </subcellularLocation>
</comment>
<evidence type="ECO:0000256" key="3">
    <source>
        <dbReference type="ARBA" id="ARBA00022448"/>
    </source>
</evidence>
<dbReference type="Pfam" id="PF09084">
    <property type="entry name" value="NMT1"/>
    <property type="match status" value="1"/>
</dbReference>
<feature type="signal peptide" evidence="5">
    <location>
        <begin position="1"/>
        <end position="22"/>
    </location>
</feature>
<feature type="domain" description="Solute-binding protein family 3/N-terminal" evidence="6">
    <location>
        <begin position="39"/>
        <end position="253"/>
    </location>
</feature>
<dbReference type="InterPro" id="IPR015168">
    <property type="entry name" value="SsuA/THI5"/>
</dbReference>
<dbReference type="SUPFAM" id="SSF53850">
    <property type="entry name" value="Periplasmic binding protein-like II"/>
    <property type="match status" value="1"/>
</dbReference>
<dbReference type="RefSeq" id="WP_310547998.1">
    <property type="nucleotide sequence ID" value="NZ_JAVKGR010000004.1"/>
</dbReference>
<gene>
    <name evidence="7" type="ORF">RIL96_05420</name>
</gene>
<comment type="caution">
    <text evidence="7">The sequence shown here is derived from an EMBL/GenBank/DDBJ whole genome shotgun (WGS) entry which is preliminary data.</text>
</comment>
<keyword evidence="3" id="KW-0813">Transport</keyword>
<evidence type="ECO:0000256" key="2">
    <source>
        <dbReference type="ARBA" id="ARBA00010742"/>
    </source>
</evidence>
<dbReference type="NCBIfam" id="TIGR01728">
    <property type="entry name" value="SsuA_fam"/>
    <property type="match status" value="1"/>
</dbReference>
<evidence type="ECO:0000256" key="1">
    <source>
        <dbReference type="ARBA" id="ARBA00004418"/>
    </source>
</evidence>
<evidence type="ECO:0000256" key="4">
    <source>
        <dbReference type="ARBA" id="ARBA00022729"/>
    </source>
</evidence>
<evidence type="ECO:0000313" key="8">
    <source>
        <dbReference type="Proteomes" id="UP001251870"/>
    </source>
</evidence>
<dbReference type="Gene3D" id="3.40.190.10">
    <property type="entry name" value="Periplasmic binding protein-like II"/>
    <property type="match status" value="2"/>
</dbReference>
<dbReference type="EMBL" id="JAVKGR010000004">
    <property type="protein sequence ID" value="MDR8019002.1"/>
    <property type="molecule type" value="Genomic_DNA"/>
</dbReference>
<dbReference type="PANTHER" id="PTHR30024">
    <property type="entry name" value="ALIPHATIC SULFONATES-BINDING PROTEIN-RELATED"/>
    <property type="match status" value="1"/>
</dbReference>
<name>A0ABU2DR72_9MICC</name>
<feature type="chain" id="PRO_5047494091" evidence="5">
    <location>
        <begin position="23"/>
        <end position="347"/>
    </location>
</feature>
<protein>
    <submittedName>
        <fullName evidence="7">Aliphatic sulfonate ABC transporter substrate-binding protein</fullName>
    </submittedName>
</protein>
<accession>A0ABU2DR72</accession>
<organism evidence="7 8">
    <name type="scientific">Nesterenkonia aerolata</name>
    <dbReference type="NCBI Taxonomy" id="3074079"/>
    <lineage>
        <taxon>Bacteria</taxon>
        <taxon>Bacillati</taxon>
        <taxon>Actinomycetota</taxon>
        <taxon>Actinomycetes</taxon>
        <taxon>Micrococcales</taxon>
        <taxon>Micrococcaceae</taxon>
        <taxon>Nesterenkonia</taxon>
    </lineage>
</organism>
<dbReference type="InterPro" id="IPR010067">
    <property type="entry name" value="ABC_SsuA_sub-bd"/>
</dbReference>
<evidence type="ECO:0000256" key="5">
    <source>
        <dbReference type="SAM" id="SignalP"/>
    </source>
</evidence>